<dbReference type="EMBL" id="CP058350">
    <property type="protein sequence ID" value="QLF69473.1"/>
    <property type="molecule type" value="Genomic_DNA"/>
</dbReference>
<evidence type="ECO:0000313" key="10">
    <source>
        <dbReference type="Proteomes" id="UP000308530"/>
    </source>
</evidence>
<feature type="transmembrane region" description="Helical" evidence="7">
    <location>
        <begin position="129"/>
        <end position="151"/>
    </location>
</feature>
<evidence type="ECO:0000256" key="1">
    <source>
        <dbReference type="ARBA" id="ARBA00004651"/>
    </source>
</evidence>
<protein>
    <submittedName>
        <fullName evidence="9">DHA2 family efflux MFS transporter permease subunit</fullName>
    </submittedName>
</protein>
<feature type="transmembrane region" description="Helical" evidence="7">
    <location>
        <begin position="324"/>
        <end position="342"/>
    </location>
</feature>
<feature type="transmembrane region" description="Helical" evidence="7">
    <location>
        <begin position="424"/>
        <end position="443"/>
    </location>
</feature>
<dbReference type="Gene3D" id="1.20.1720.10">
    <property type="entry name" value="Multidrug resistance protein D"/>
    <property type="match status" value="1"/>
</dbReference>
<comment type="subcellular location">
    <subcellularLocation>
        <location evidence="1">Cell membrane</location>
        <topology evidence="1">Multi-pass membrane protein</topology>
    </subcellularLocation>
</comment>
<dbReference type="RefSeq" id="WP_138285396.1">
    <property type="nucleotide sequence ID" value="NZ_CP058350.1"/>
</dbReference>
<reference evidence="9 10" key="1">
    <citation type="submission" date="2020-06" db="EMBL/GenBank/DDBJ databases">
        <title>Genome sequence of Rhizobium sp strain ADMK78.</title>
        <authorList>
            <person name="Rahi P."/>
        </authorList>
    </citation>
    <scope>NUCLEOTIDE SEQUENCE [LARGE SCALE GENOMIC DNA]</scope>
    <source>
        <strain evidence="9 10">ADMK78</strain>
    </source>
</reference>
<proteinExistence type="predicted"/>
<evidence type="ECO:0000313" key="9">
    <source>
        <dbReference type="EMBL" id="QLF69473.1"/>
    </source>
</evidence>
<keyword evidence="3" id="KW-1003">Cell membrane</keyword>
<evidence type="ECO:0000256" key="4">
    <source>
        <dbReference type="ARBA" id="ARBA00022692"/>
    </source>
</evidence>
<feature type="domain" description="Major facilitator superfamily (MFS) profile" evidence="8">
    <location>
        <begin position="5"/>
        <end position="450"/>
    </location>
</feature>
<organism evidence="9 10">
    <name type="scientific">Peteryoungia desertarenae</name>
    <dbReference type="NCBI Taxonomy" id="1813451"/>
    <lineage>
        <taxon>Bacteria</taxon>
        <taxon>Pseudomonadati</taxon>
        <taxon>Pseudomonadota</taxon>
        <taxon>Alphaproteobacteria</taxon>
        <taxon>Hyphomicrobiales</taxon>
        <taxon>Rhizobiaceae</taxon>
        <taxon>Peteryoungia</taxon>
    </lineage>
</organism>
<feature type="transmembrane region" description="Helical" evidence="7">
    <location>
        <begin position="70"/>
        <end position="94"/>
    </location>
</feature>
<keyword evidence="4 7" id="KW-0812">Transmembrane</keyword>
<keyword evidence="5 7" id="KW-1133">Transmembrane helix</keyword>
<evidence type="ECO:0000256" key="3">
    <source>
        <dbReference type="ARBA" id="ARBA00022475"/>
    </source>
</evidence>
<feature type="transmembrane region" description="Helical" evidence="7">
    <location>
        <begin position="258"/>
        <end position="279"/>
    </location>
</feature>
<keyword evidence="10" id="KW-1185">Reference proteome</keyword>
<sequence length="468" mass="49223">MNRITPLILAVALFMEQMDSTVIATALPTIAADLGVGAITLKLALTSYMLALAIFIPVSGWVADRFGAKLVFRLAIVVFMMGSVLCALADSLYFFVAARFLQGIGGAMMTPVGRLLLLRTTKRSDLVSAMALLTIPALLGPITGPPVGGFITTFASWHWIFLINIPIGIAGLILSSIYLPDVAPMPTAKLDWLGFIYCALAASGIVFGVSVISLPALPVHVGLGCMGVGVIAATLYIRHARRRPAPLLDFSLFANVTFRASIIGGAIFRLAAGAIPFLLPLMLQLGFGMSAFQSGMTTFVAAIGAISTKFLARRTFQRFGFRSVLIFATVAGAVTTMATAFFTPETPIALIMAILLVGGFFRSFFFTGVNTLGYAEVDDRDASQATSITSVLQQVGLALGVAVAAAILEASTRLSGEPLSLSDFHIAFALVGGLSLLSVIPFLSMSKDAGADVSGHKQAAIDENMPVK</sequence>
<evidence type="ECO:0000256" key="5">
    <source>
        <dbReference type="ARBA" id="ARBA00022989"/>
    </source>
</evidence>
<dbReference type="InterPro" id="IPR020846">
    <property type="entry name" value="MFS_dom"/>
</dbReference>
<dbReference type="PANTHER" id="PTHR42718:SF46">
    <property type="entry name" value="BLR6921 PROTEIN"/>
    <property type="match status" value="1"/>
</dbReference>
<dbReference type="SUPFAM" id="SSF103473">
    <property type="entry name" value="MFS general substrate transporter"/>
    <property type="match status" value="1"/>
</dbReference>
<feature type="transmembrane region" description="Helical" evidence="7">
    <location>
        <begin position="291"/>
        <end position="312"/>
    </location>
</feature>
<dbReference type="InterPro" id="IPR011701">
    <property type="entry name" value="MFS"/>
</dbReference>
<dbReference type="Gene3D" id="1.20.1250.20">
    <property type="entry name" value="MFS general substrate transporter like domains"/>
    <property type="match status" value="1"/>
</dbReference>
<evidence type="ECO:0000256" key="6">
    <source>
        <dbReference type="ARBA" id="ARBA00023136"/>
    </source>
</evidence>
<dbReference type="NCBIfam" id="TIGR00711">
    <property type="entry name" value="efflux_EmrB"/>
    <property type="match status" value="1"/>
</dbReference>
<feature type="transmembrane region" description="Helical" evidence="7">
    <location>
        <begin position="348"/>
        <end position="374"/>
    </location>
</feature>
<feature type="transmembrane region" description="Helical" evidence="7">
    <location>
        <begin position="219"/>
        <end position="237"/>
    </location>
</feature>
<feature type="transmembrane region" description="Helical" evidence="7">
    <location>
        <begin position="192"/>
        <end position="213"/>
    </location>
</feature>
<keyword evidence="2" id="KW-0813">Transport</keyword>
<feature type="transmembrane region" description="Helical" evidence="7">
    <location>
        <begin position="395"/>
        <end position="412"/>
    </location>
</feature>
<dbReference type="InterPro" id="IPR036259">
    <property type="entry name" value="MFS_trans_sf"/>
</dbReference>
<dbReference type="PROSITE" id="PS50850">
    <property type="entry name" value="MFS"/>
    <property type="match status" value="1"/>
</dbReference>
<accession>A0ABX6QLJ5</accession>
<keyword evidence="6 7" id="KW-0472">Membrane</keyword>
<feature type="transmembrane region" description="Helical" evidence="7">
    <location>
        <begin position="34"/>
        <end position="58"/>
    </location>
</feature>
<feature type="transmembrane region" description="Helical" evidence="7">
    <location>
        <begin position="100"/>
        <end position="117"/>
    </location>
</feature>
<dbReference type="PANTHER" id="PTHR42718">
    <property type="entry name" value="MAJOR FACILITATOR SUPERFAMILY MULTIDRUG TRANSPORTER MFSC"/>
    <property type="match status" value="1"/>
</dbReference>
<gene>
    <name evidence="9" type="ORF">FE840_007905</name>
</gene>
<dbReference type="Pfam" id="PF07690">
    <property type="entry name" value="MFS_1"/>
    <property type="match status" value="2"/>
</dbReference>
<dbReference type="Proteomes" id="UP000308530">
    <property type="component" value="Chromosome"/>
</dbReference>
<evidence type="ECO:0000256" key="7">
    <source>
        <dbReference type="SAM" id="Phobius"/>
    </source>
</evidence>
<evidence type="ECO:0000259" key="8">
    <source>
        <dbReference type="PROSITE" id="PS50850"/>
    </source>
</evidence>
<name>A0ABX6QLJ5_9HYPH</name>
<feature type="transmembrane region" description="Helical" evidence="7">
    <location>
        <begin position="157"/>
        <end position="180"/>
    </location>
</feature>
<evidence type="ECO:0000256" key="2">
    <source>
        <dbReference type="ARBA" id="ARBA00022448"/>
    </source>
</evidence>
<dbReference type="InterPro" id="IPR004638">
    <property type="entry name" value="EmrB-like"/>
</dbReference>